<dbReference type="InterPro" id="IPR010629">
    <property type="entry name" value="Ins_allergen"/>
</dbReference>
<reference evidence="1 2" key="1">
    <citation type="submission" date="2024-07" db="EMBL/GenBank/DDBJ databases">
        <title>Chromosome-level genome assembly of the water stick insect Ranatra chinensis (Heteroptera: Nepidae).</title>
        <authorList>
            <person name="Liu X."/>
        </authorList>
    </citation>
    <scope>NUCLEOTIDE SEQUENCE [LARGE SCALE GENOMIC DNA]</scope>
    <source>
        <strain evidence="1">Cailab_2021Rc</strain>
        <tissue evidence="1">Muscle</tissue>
    </source>
</reference>
<comment type="caution">
    <text evidence="1">The sequence shown here is derived from an EMBL/GenBank/DDBJ whole genome shotgun (WGS) entry which is preliminary data.</text>
</comment>
<proteinExistence type="predicted"/>
<evidence type="ECO:0000313" key="1">
    <source>
        <dbReference type="EMBL" id="KAL1140822.1"/>
    </source>
</evidence>
<protein>
    <submittedName>
        <fullName evidence="1">Uncharacterized protein</fullName>
    </submittedName>
</protein>
<dbReference type="Proteomes" id="UP001558652">
    <property type="component" value="Unassembled WGS sequence"/>
</dbReference>
<dbReference type="AlphaFoldDB" id="A0ABD0YY09"/>
<evidence type="ECO:0000313" key="2">
    <source>
        <dbReference type="Proteomes" id="UP001558652"/>
    </source>
</evidence>
<keyword evidence="2" id="KW-1185">Reference proteome</keyword>
<organism evidence="1 2">
    <name type="scientific">Ranatra chinensis</name>
    <dbReference type="NCBI Taxonomy" id="642074"/>
    <lineage>
        <taxon>Eukaryota</taxon>
        <taxon>Metazoa</taxon>
        <taxon>Ecdysozoa</taxon>
        <taxon>Arthropoda</taxon>
        <taxon>Hexapoda</taxon>
        <taxon>Insecta</taxon>
        <taxon>Pterygota</taxon>
        <taxon>Neoptera</taxon>
        <taxon>Paraneoptera</taxon>
        <taxon>Hemiptera</taxon>
        <taxon>Heteroptera</taxon>
        <taxon>Panheteroptera</taxon>
        <taxon>Nepomorpha</taxon>
        <taxon>Nepidae</taxon>
        <taxon>Ranatrinae</taxon>
        <taxon>Ranatra</taxon>
    </lineage>
</organism>
<sequence>MASKCRNVFDRVNNQETTARVQSREENHGMIEILPQEETIKAVQYCETGGGKLLRGEKFEAHFAAYLVSKRSPGEGVLSLVKDVVEVTPLADMKHLYRYKLDTNPRFKDFMDQLVSGKARLFLSSLAGSKPLEDTKRDLVQMGIPVDEIVKYLADHFTVFFDTE</sequence>
<dbReference type="EMBL" id="JBFDAA010000001">
    <property type="protein sequence ID" value="KAL1140822.1"/>
    <property type="molecule type" value="Genomic_DNA"/>
</dbReference>
<dbReference type="Pfam" id="PF06757">
    <property type="entry name" value="Ins_allergen_rp"/>
    <property type="match status" value="1"/>
</dbReference>
<name>A0ABD0YY09_9HEMI</name>
<gene>
    <name evidence="1" type="ORF">AAG570_000750</name>
</gene>
<accession>A0ABD0YY09</accession>